<comment type="caution">
    <text evidence="2">The sequence shown here is derived from an EMBL/GenBank/DDBJ whole genome shotgun (WGS) entry which is preliminary data.</text>
</comment>
<feature type="region of interest" description="Disordered" evidence="1">
    <location>
        <begin position="1"/>
        <end position="22"/>
    </location>
</feature>
<gene>
    <name evidence="2" type="ORF">J2T15_005587</name>
</gene>
<protein>
    <recommendedName>
        <fullName evidence="4">DUF4025 domain-containing protein</fullName>
    </recommendedName>
</protein>
<dbReference type="EMBL" id="JAUSSU010000016">
    <property type="protein sequence ID" value="MDQ0116111.1"/>
    <property type="molecule type" value="Genomic_DNA"/>
</dbReference>
<evidence type="ECO:0000313" key="2">
    <source>
        <dbReference type="EMBL" id="MDQ0116111.1"/>
    </source>
</evidence>
<evidence type="ECO:0008006" key="4">
    <source>
        <dbReference type="Google" id="ProtNLM"/>
    </source>
</evidence>
<feature type="compositionally biased region" description="Polar residues" evidence="1">
    <location>
        <begin position="13"/>
        <end position="22"/>
    </location>
</feature>
<sequence>MDEKQNKSEEKQNLQGNALTKEQLSDVYMAGTSDGIHQLAKGEVKVENEPYKE</sequence>
<proteinExistence type="predicted"/>
<evidence type="ECO:0000313" key="3">
    <source>
        <dbReference type="Proteomes" id="UP001229346"/>
    </source>
</evidence>
<dbReference type="InterPro" id="IPR025100">
    <property type="entry name" value="DUF4025"/>
</dbReference>
<accession>A0ABT9UAR7</accession>
<evidence type="ECO:0000256" key="1">
    <source>
        <dbReference type="SAM" id="MobiDB-lite"/>
    </source>
</evidence>
<dbReference type="Pfam" id="PF13217">
    <property type="entry name" value="DUF4025"/>
    <property type="match status" value="1"/>
</dbReference>
<reference evidence="2 3" key="1">
    <citation type="submission" date="2023-07" db="EMBL/GenBank/DDBJ databases">
        <title>Sorghum-associated microbial communities from plants grown in Nebraska, USA.</title>
        <authorList>
            <person name="Schachtman D."/>
        </authorList>
    </citation>
    <scope>NUCLEOTIDE SEQUENCE [LARGE SCALE GENOMIC DNA]</scope>
    <source>
        <strain evidence="2 3">CC482</strain>
    </source>
</reference>
<dbReference type="Proteomes" id="UP001229346">
    <property type="component" value="Unassembled WGS sequence"/>
</dbReference>
<dbReference type="RefSeq" id="WP_307208147.1">
    <property type="nucleotide sequence ID" value="NZ_JAUSST010000011.1"/>
</dbReference>
<organism evidence="2 3">
    <name type="scientific">Paenibacillus harenae</name>
    <dbReference type="NCBI Taxonomy" id="306543"/>
    <lineage>
        <taxon>Bacteria</taxon>
        <taxon>Bacillati</taxon>
        <taxon>Bacillota</taxon>
        <taxon>Bacilli</taxon>
        <taxon>Bacillales</taxon>
        <taxon>Paenibacillaceae</taxon>
        <taxon>Paenibacillus</taxon>
    </lineage>
</organism>
<feature type="compositionally biased region" description="Basic and acidic residues" evidence="1">
    <location>
        <begin position="1"/>
        <end position="12"/>
    </location>
</feature>
<keyword evidence="3" id="KW-1185">Reference proteome</keyword>
<name>A0ABT9UAR7_PAEHA</name>